<evidence type="ECO:0000313" key="4">
    <source>
        <dbReference type="Proteomes" id="UP001298681"/>
    </source>
</evidence>
<comment type="similarity">
    <text evidence="1">Belongs to the short-chain dehydrogenases/reductases (SDR) family.</text>
</comment>
<dbReference type="PRINTS" id="PR00080">
    <property type="entry name" value="SDRFAMILY"/>
</dbReference>
<keyword evidence="2" id="KW-0560">Oxidoreductase</keyword>
<dbReference type="InterPro" id="IPR002347">
    <property type="entry name" value="SDR_fam"/>
</dbReference>
<dbReference type="SUPFAM" id="SSF51735">
    <property type="entry name" value="NAD(P)-binding Rossmann-fold domains"/>
    <property type="match status" value="1"/>
</dbReference>
<evidence type="ECO:0000256" key="2">
    <source>
        <dbReference type="ARBA" id="ARBA00023002"/>
    </source>
</evidence>
<dbReference type="InterPro" id="IPR020904">
    <property type="entry name" value="Sc_DH/Rdtase_CS"/>
</dbReference>
<name>A0ABS9MFR0_9FIRM</name>
<comment type="caution">
    <text evidence="3">The sequence shown here is derived from an EMBL/GenBank/DDBJ whole genome shotgun (WGS) entry which is preliminary data.</text>
</comment>
<dbReference type="Pfam" id="PF13561">
    <property type="entry name" value="adh_short_C2"/>
    <property type="match status" value="1"/>
</dbReference>
<protein>
    <submittedName>
        <fullName evidence="3">SDR family oxidoreductase</fullName>
    </submittedName>
</protein>
<dbReference type="CDD" id="cd05355">
    <property type="entry name" value="SDR_c1"/>
    <property type="match status" value="1"/>
</dbReference>
<evidence type="ECO:0000313" key="3">
    <source>
        <dbReference type="EMBL" id="MCG4609634.1"/>
    </source>
</evidence>
<accession>A0ABS9MFR0</accession>
<dbReference type="NCBIfam" id="NF005214">
    <property type="entry name" value="PRK06701.1"/>
    <property type="match status" value="1"/>
</dbReference>
<dbReference type="PANTHER" id="PTHR48107">
    <property type="entry name" value="NADPH-DEPENDENT ALDEHYDE REDUCTASE-LIKE PROTEIN, CHLOROPLASTIC-RELATED"/>
    <property type="match status" value="1"/>
</dbReference>
<dbReference type="InterPro" id="IPR036291">
    <property type="entry name" value="NAD(P)-bd_dom_sf"/>
</dbReference>
<dbReference type="PANTHER" id="PTHR48107:SF16">
    <property type="entry name" value="NADPH-DEPENDENT ALDEHYDE REDUCTASE 1, CHLOROPLASTIC"/>
    <property type="match status" value="1"/>
</dbReference>
<dbReference type="PROSITE" id="PS00061">
    <property type="entry name" value="ADH_SHORT"/>
    <property type="match status" value="1"/>
</dbReference>
<sequence>MIPIYPYIKRETKCKEIPIPFPPQHQYNQPGAEFLMDPRPISENPEQKGSGKLLDRVAIITGGDSGIGRAVSYALAREGADIVIAYFNEHRDAQETKQHVEKLGRKCLVVSGDLKKEAVAQEIVRQTMHCFGKIDVLVNNHAVQFVQRSILDISAEQLDLTFRTNVYGFFYMIKAALPYLKPGSSIINTTSVTAYRGSPELLDYSATKGAILALTRSLSLSLVERGIRVNGVAPGPIWTPLIPASYSAREVETFGTYSSQVPMMRAGQPFEVAPCYVFLASDDSSYMTGQVLHPNGGTIVNG</sequence>
<dbReference type="EMBL" id="JAKNHQ010000002">
    <property type="protein sequence ID" value="MCG4609634.1"/>
    <property type="molecule type" value="Genomic_DNA"/>
</dbReference>
<dbReference type="Gene3D" id="3.40.50.720">
    <property type="entry name" value="NAD(P)-binding Rossmann-like Domain"/>
    <property type="match status" value="1"/>
</dbReference>
<dbReference type="PRINTS" id="PR00081">
    <property type="entry name" value="GDHRDH"/>
</dbReference>
<keyword evidence="4" id="KW-1185">Reference proteome</keyword>
<organism evidence="3 4">
    <name type="scientific">Anaeromassilibacillus senegalensis</name>
    <dbReference type="NCBI Taxonomy" id="1673717"/>
    <lineage>
        <taxon>Bacteria</taxon>
        <taxon>Bacillati</taxon>
        <taxon>Bacillota</taxon>
        <taxon>Clostridia</taxon>
        <taxon>Eubacteriales</taxon>
        <taxon>Acutalibacteraceae</taxon>
        <taxon>Anaeromassilibacillus</taxon>
    </lineage>
</organism>
<evidence type="ECO:0000256" key="1">
    <source>
        <dbReference type="ARBA" id="ARBA00006484"/>
    </source>
</evidence>
<dbReference type="Proteomes" id="UP001298681">
    <property type="component" value="Unassembled WGS sequence"/>
</dbReference>
<gene>
    <name evidence="3" type="ORF">L0P57_01565</name>
</gene>
<reference evidence="3 4" key="1">
    <citation type="submission" date="2022-01" db="EMBL/GenBank/DDBJ databases">
        <title>Collection of gut derived symbiotic bacterial strains cultured from healthy donors.</title>
        <authorList>
            <person name="Lin H."/>
            <person name="Kohout C."/>
            <person name="Waligurski E."/>
            <person name="Pamer E.G."/>
        </authorList>
    </citation>
    <scope>NUCLEOTIDE SEQUENCE [LARGE SCALE GENOMIC DNA]</scope>
    <source>
        <strain evidence="3 4">DFI.7.58</strain>
    </source>
</reference>
<dbReference type="RefSeq" id="WP_237966320.1">
    <property type="nucleotide sequence ID" value="NZ_JAKNHQ010000002.1"/>
</dbReference>
<proteinExistence type="inferred from homology"/>